<feature type="compositionally biased region" description="Basic and acidic residues" evidence="3">
    <location>
        <begin position="178"/>
        <end position="196"/>
    </location>
</feature>
<comment type="caution">
    <text evidence="4">The sequence shown here is derived from an EMBL/GenBank/DDBJ whole genome shotgun (WGS) entry which is preliminary data.</text>
</comment>
<dbReference type="AlphaFoldDB" id="A0A8J6AY80"/>
<organism evidence="4 5">
    <name type="scientific">Carpediemonas membranifera</name>
    <dbReference type="NCBI Taxonomy" id="201153"/>
    <lineage>
        <taxon>Eukaryota</taxon>
        <taxon>Metamonada</taxon>
        <taxon>Carpediemonas-like organisms</taxon>
        <taxon>Carpediemonas</taxon>
    </lineage>
</organism>
<evidence type="ECO:0000256" key="3">
    <source>
        <dbReference type="SAM" id="MobiDB-lite"/>
    </source>
</evidence>
<name>A0A8J6AY80_9EUKA</name>
<gene>
    <name evidence="4" type="ORF">J8273_8209</name>
</gene>
<feature type="region of interest" description="Disordered" evidence="3">
    <location>
        <begin position="178"/>
        <end position="202"/>
    </location>
</feature>
<proteinExistence type="inferred from homology"/>
<dbReference type="PRINTS" id="PR02065">
    <property type="entry name" value="PROTEINDPCD"/>
</dbReference>
<dbReference type="PANTHER" id="PTHR31921:SF1">
    <property type="entry name" value="PROTEIN DPCD"/>
    <property type="match status" value="1"/>
</dbReference>
<reference evidence="4" key="1">
    <citation type="submission" date="2021-05" db="EMBL/GenBank/DDBJ databases">
        <title>A free-living protist that lacks canonical eukaryotic 1 DNA replication and segregation systems.</title>
        <authorList>
            <person name="Salas-Leiva D.E."/>
            <person name="Tromer E.C."/>
            <person name="Curtis B.A."/>
            <person name="Jerlstrom-Hultqvist J."/>
            <person name="Kolisko M."/>
            <person name="Yi Z."/>
            <person name="Salas-Leiva J.S."/>
            <person name="Gallot-Lavallee L."/>
            <person name="Kops G.J.P.L."/>
            <person name="Archibald J.M."/>
            <person name="Simpson A.G.B."/>
            <person name="Roger A.J."/>
        </authorList>
    </citation>
    <scope>NUCLEOTIDE SEQUENCE</scope>
    <source>
        <strain evidence="4">BICM</strain>
    </source>
</reference>
<evidence type="ECO:0000313" key="5">
    <source>
        <dbReference type="Proteomes" id="UP000717585"/>
    </source>
</evidence>
<sequence>MSTIPGGKKTAIVKDGRRKIHSTFDDGTELVEEFDIRSNELVIRKWKKQSVLTTCEADWEYEVGEAPTVTNPLARGPIMRESSSMPKVVRLDQPDYFYWEVRNMRHEHSVYSVSAEDNMIVIRTSNKKYFKRIPLPDMERMKLSLNGNELAASWDSAKGTTYRIRYRKPPQVLAIEAAARKQREAASQGREQREGDVECPQQ</sequence>
<dbReference type="InterPro" id="IPR026224">
    <property type="entry name" value="DPCD"/>
</dbReference>
<dbReference type="EMBL" id="JAHDYR010000066">
    <property type="protein sequence ID" value="KAG9390169.1"/>
    <property type="molecule type" value="Genomic_DNA"/>
</dbReference>
<protein>
    <recommendedName>
        <fullName evidence="2">Protein DPCD</fullName>
    </recommendedName>
</protein>
<evidence type="ECO:0000256" key="1">
    <source>
        <dbReference type="ARBA" id="ARBA00010597"/>
    </source>
</evidence>
<dbReference type="Pfam" id="PF14913">
    <property type="entry name" value="DPCD"/>
    <property type="match status" value="1"/>
</dbReference>
<comment type="similarity">
    <text evidence="1">Belongs to the DPCD family.</text>
</comment>
<accession>A0A8J6AY80</accession>
<evidence type="ECO:0000313" key="4">
    <source>
        <dbReference type="EMBL" id="KAG9390169.1"/>
    </source>
</evidence>
<evidence type="ECO:0000256" key="2">
    <source>
        <dbReference type="ARBA" id="ARBA00020330"/>
    </source>
</evidence>
<keyword evidence="5" id="KW-1185">Reference proteome</keyword>
<dbReference type="PANTHER" id="PTHR31921">
    <property type="entry name" value="PROTEIN DPCD"/>
    <property type="match status" value="1"/>
</dbReference>
<dbReference type="Proteomes" id="UP000717585">
    <property type="component" value="Unassembled WGS sequence"/>
</dbReference>
<dbReference type="OrthoDB" id="10256139at2759"/>